<reference evidence="2" key="3">
    <citation type="submission" date="2018-07" db="EMBL/GenBank/DDBJ databases">
        <title>WGS assembly of Glycine max.</title>
        <authorList>
            <person name="Schmutz J."/>
            <person name="Cannon S."/>
            <person name="Schlueter J."/>
            <person name="Ma J."/>
            <person name="Mitros T."/>
            <person name="Nelson W."/>
            <person name="Hyten D."/>
            <person name="Song Q."/>
            <person name="Thelen J."/>
            <person name="Cheng J."/>
            <person name="Xu D."/>
            <person name="Hellsten U."/>
            <person name="May G."/>
            <person name="Yu Y."/>
            <person name="Sakurai T."/>
            <person name="Umezawa T."/>
            <person name="Bhattacharyya M."/>
            <person name="Sandhu D."/>
            <person name="Valliyodan B."/>
            <person name="Lindquist E."/>
            <person name="Peto M."/>
            <person name="Grant D."/>
            <person name="Shu S."/>
            <person name="Goodstein D."/>
            <person name="Barry K."/>
            <person name="Futrell-Griggs M."/>
            <person name="Abernathy B."/>
            <person name="Du J."/>
            <person name="Tian Z."/>
            <person name="Zhu L."/>
            <person name="Gill N."/>
            <person name="Joshi T."/>
            <person name="Libault M."/>
            <person name="Sethuraman A."/>
            <person name="Zhang X."/>
            <person name="Shinozaki K."/>
            <person name="Nguyen H."/>
            <person name="Wing R."/>
            <person name="Cregan P."/>
            <person name="Specht J."/>
            <person name="Grimwood J."/>
            <person name="Rokhsar D."/>
            <person name="Stacey G."/>
            <person name="Shoemaker R."/>
            <person name="Jackson S."/>
        </authorList>
    </citation>
    <scope>NUCLEOTIDE SEQUENCE</scope>
    <source>
        <tissue evidence="2">Callus</tissue>
    </source>
</reference>
<keyword evidence="1" id="KW-0472">Membrane</keyword>
<dbReference type="InParanoid" id="A0A0R0GB73"/>
<feature type="transmembrane region" description="Helical" evidence="1">
    <location>
        <begin position="42"/>
        <end position="63"/>
    </location>
</feature>
<evidence type="ECO:0000313" key="2">
    <source>
        <dbReference type="EMBL" id="KRH11828.1"/>
    </source>
</evidence>
<dbReference type="EMBL" id="CM000848">
    <property type="protein sequence ID" value="KRH11828.1"/>
    <property type="molecule type" value="Genomic_DNA"/>
</dbReference>
<keyword evidence="1" id="KW-0812">Transmembrane</keyword>
<reference evidence="2 3" key="1">
    <citation type="journal article" date="2010" name="Nature">
        <title>Genome sequence of the palaeopolyploid soybean.</title>
        <authorList>
            <person name="Schmutz J."/>
            <person name="Cannon S.B."/>
            <person name="Schlueter J."/>
            <person name="Ma J."/>
            <person name="Mitros T."/>
            <person name="Nelson W."/>
            <person name="Hyten D.L."/>
            <person name="Song Q."/>
            <person name="Thelen J.J."/>
            <person name="Cheng J."/>
            <person name="Xu D."/>
            <person name="Hellsten U."/>
            <person name="May G.D."/>
            <person name="Yu Y."/>
            <person name="Sakurai T."/>
            <person name="Umezawa T."/>
            <person name="Bhattacharyya M.K."/>
            <person name="Sandhu D."/>
            <person name="Valliyodan B."/>
            <person name="Lindquist E."/>
            <person name="Peto M."/>
            <person name="Grant D."/>
            <person name="Shu S."/>
            <person name="Goodstein D."/>
            <person name="Barry K."/>
            <person name="Futrell-Griggs M."/>
            <person name="Abernathy B."/>
            <person name="Du J."/>
            <person name="Tian Z."/>
            <person name="Zhu L."/>
            <person name="Gill N."/>
            <person name="Joshi T."/>
            <person name="Libault M."/>
            <person name="Sethuraman A."/>
            <person name="Zhang X.-C."/>
            <person name="Shinozaki K."/>
            <person name="Nguyen H.T."/>
            <person name="Wing R.A."/>
            <person name="Cregan P."/>
            <person name="Specht J."/>
            <person name="Grimwood J."/>
            <person name="Rokhsar D."/>
            <person name="Stacey G."/>
            <person name="Shoemaker R.C."/>
            <person name="Jackson S.A."/>
        </authorList>
    </citation>
    <scope>NUCLEOTIDE SEQUENCE</scope>
    <source>
        <strain evidence="3">cv. Williams 82</strain>
        <tissue evidence="2">Callus</tissue>
    </source>
</reference>
<name>A0A0R0GB73_SOYBN</name>
<reference evidence="3" key="2">
    <citation type="submission" date="2018-02" db="UniProtKB">
        <authorList>
            <consortium name="EnsemblPlants"/>
        </authorList>
    </citation>
    <scope>IDENTIFICATION</scope>
    <source>
        <strain evidence="3">Williams 82</strain>
    </source>
</reference>
<sequence>MISSQIWKGGPDHHVESLEDPFLHFPFHLQKPLTKPTCFPHLSTIIVTFCLLSSASILAITLLSSSKGQYESQVQIMGQCLQSSREQKEEGC</sequence>
<protein>
    <submittedName>
        <fullName evidence="2 3">Uncharacterized protein</fullName>
    </submittedName>
</protein>
<evidence type="ECO:0000313" key="3">
    <source>
        <dbReference type="EnsemblPlants" id="KRH11828"/>
    </source>
</evidence>
<evidence type="ECO:0000256" key="1">
    <source>
        <dbReference type="SAM" id="Phobius"/>
    </source>
</evidence>
<dbReference type="PaxDb" id="3847-GLYMA15G14070.1"/>
<gene>
    <name evidence="2" type="ORF">GLYMA_15G133000</name>
</gene>
<accession>A0A0R0GB73</accession>
<organism evidence="2">
    <name type="scientific">Glycine max</name>
    <name type="common">Soybean</name>
    <name type="synonym">Glycine hispida</name>
    <dbReference type="NCBI Taxonomy" id="3847"/>
    <lineage>
        <taxon>Eukaryota</taxon>
        <taxon>Viridiplantae</taxon>
        <taxon>Streptophyta</taxon>
        <taxon>Embryophyta</taxon>
        <taxon>Tracheophyta</taxon>
        <taxon>Spermatophyta</taxon>
        <taxon>Magnoliopsida</taxon>
        <taxon>eudicotyledons</taxon>
        <taxon>Gunneridae</taxon>
        <taxon>Pentapetalae</taxon>
        <taxon>rosids</taxon>
        <taxon>fabids</taxon>
        <taxon>Fabales</taxon>
        <taxon>Fabaceae</taxon>
        <taxon>Papilionoideae</taxon>
        <taxon>50 kb inversion clade</taxon>
        <taxon>NPAAA clade</taxon>
        <taxon>indigoferoid/millettioid clade</taxon>
        <taxon>Phaseoleae</taxon>
        <taxon>Glycine</taxon>
        <taxon>Glycine subgen. Soja</taxon>
    </lineage>
</organism>
<dbReference type="AlphaFoldDB" id="A0A0R0GB73"/>
<proteinExistence type="predicted"/>
<evidence type="ECO:0000313" key="4">
    <source>
        <dbReference type="Proteomes" id="UP000008827"/>
    </source>
</evidence>
<dbReference type="Gramene" id="KRH11828">
    <property type="protein sequence ID" value="KRH11828"/>
    <property type="gene ID" value="GLYMA_15G133000"/>
</dbReference>
<dbReference type="Proteomes" id="UP000008827">
    <property type="component" value="Chromosome 15"/>
</dbReference>
<dbReference type="EnsemblPlants" id="KRH11828">
    <property type="protein sequence ID" value="KRH11828"/>
    <property type="gene ID" value="GLYMA_15G133000"/>
</dbReference>
<keyword evidence="4" id="KW-1185">Reference proteome</keyword>
<keyword evidence="1" id="KW-1133">Transmembrane helix</keyword>